<dbReference type="KEGG" id="mrr:Moror_10340"/>
<reference evidence="6 7" key="1">
    <citation type="journal article" date="2014" name="BMC Genomics">
        <title>Genome and secretome analysis of the hemibiotrophic fungal pathogen, Moniliophthora roreri, which causes frosty pod rot disease of cacao: mechanisms of the biotrophic and necrotrophic phases.</title>
        <authorList>
            <person name="Meinhardt L.W."/>
            <person name="Costa G.G.L."/>
            <person name="Thomazella D.P.T."/>
            <person name="Teixeira P.J.P.L."/>
            <person name="Carazzolle M.F."/>
            <person name="Schuster S.C."/>
            <person name="Carlson J.E."/>
            <person name="Guiltinan M.J."/>
            <person name="Mieczkowski P."/>
            <person name="Farmer A."/>
            <person name="Ramaraj T."/>
            <person name="Crozier J."/>
            <person name="Davis R.E."/>
            <person name="Shao J."/>
            <person name="Melnick R.L."/>
            <person name="Pereira G.A.G."/>
            <person name="Bailey B.A."/>
        </authorList>
    </citation>
    <scope>NUCLEOTIDE SEQUENCE [LARGE SCALE GENOMIC DNA]</scope>
    <source>
        <strain evidence="6 7">MCA 2997</strain>
    </source>
</reference>
<gene>
    <name evidence="6" type="ORF">Moror_10340</name>
</gene>
<dbReference type="Proteomes" id="UP000017559">
    <property type="component" value="Unassembled WGS sequence"/>
</dbReference>
<dbReference type="HOGENOM" id="CLU_001570_14_4_1"/>
<comment type="pathway">
    <text evidence="1">Secondary metabolite biosynthesis.</text>
</comment>
<dbReference type="GO" id="GO:0005506">
    <property type="term" value="F:iron ion binding"/>
    <property type="evidence" value="ECO:0007669"/>
    <property type="project" value="InterPro"/>
</dbReference>
<dbReference type="InterPro" id="IPR001128">
    <property type="entry name" value="Cyt_P450"/>
</dbReference>
<keyword evidence="3" id="KW-0479">Metal-binding</keyword>
<evidence type="ECO:0000256" key="4">
    <source>
        <dbReference type="ARBA" id="ARBA00023002"/>
    </source>
</evidence>
<dbReference type="Gene3D" id="1.10.630.10">
    <property type="entry name" value="Cytochrome P450"/>
    <property type="match status" value="1"/>
</dbReference>
<dbReference type="InterPro" id="IPR050121">
    <property type="entry name" value="Cytochrome_P450_monoxygenase"/>
</dbReference>
<evidence type="ECO:0000256" key="2">
    <source>
        <dbReference type="ARBA" id="ARBA00010617"/>
    </source>
</evidence>
<comment type="similarity">
    <text evidence="2">Belongs to the cytochrome P450 family.</text>
</comment>
<dbReference type="OrthoDB" id="1470350at2759"/>
<evidence type="ECO:0000313" key="7">
    <source>
        <dbReference type="Proteomes" id="UP000017559"/>
    </source>
</evidence>
<keyword evidence="7" id="KW-1185">Reference proteome</keyword>
<dbReference type="GO" id="GO:0016705">
    <property type="term" value="F:oxidoreductase activity, acting on paired donors, with incorporation or reduction of molecular oxygen"/>
    <property type="evidence" value="ECO:0007669"/>
    <property type="project" value="InterPro"/>
</dbReference>
<dbReference type="GO" id="GO:0004497">
    <property type="term" value="F:monooxygenase activity"/>
    <property type="evidence" value="ECO:0007669"/>
    <property type="project" value="InterPro"/>
</dbReference>
<name>V2XGU8_MONRO</name>
<dbReference type="EMBL" id="AWSO01000305">
    <property type="protein sequence ID" value="ESK92056.1"/>
    <property type="molecule type" value="Genomic_DNA"/>
</dbReference>
<dbReference type="SUPFAM" id="SSF48264">
    <property type="entry name" value="Cytochrome P450"/>
    <property type="match status" value="1"/>
</dbReference>
<sequence length="360" mass="41026">MSLLALGLLAGGVHMLVLALYRATIHPLSRFPGPKLATITELYTAFYDVVLGGELVNHLRVLHERYGPVVRIGPNTLHFADPKAYTEIYQGSFTKYEWFYQNTFRHCYDSSFVLAHVPTYRLRKASLTPLFSRSAILKLEHLVQQKVDKLTRIEGLERHTNKDPVNIMFAFLSTTLDVILEYCFATCLNALDDPNFHLPTLVSMQKTIPSLWLQKYLPFISSIPERFPSVVQLVAPDLMAFDECNKTLMEQINRYVENPDLLTAASHDTIFHHLIVPDRQKSLSKQSLLHEALVLMGAGSDTIAHTCAVGTMHLLHNDGARRKLLQELQRAWPNTSQPMRYAELEKLPYLVTYLLVRLPT</sequence>
<evidence type="ECO:0000256" key="1">
    <source>
        <dbReference type="ARBA" id="ARBA00005179"/>
    </source>
</evidence>
<dbReference type="AlphaFoldDB" id="V2XGU8"/>
<dbReference type="PANTHER" id="PTHR24305:SF157">
    <property type="entry name" value="N-ACETYLTRYPTOPHAN 6-HYDROXYLASE IVOC-RELATED"/>
    <property type="match status" value="1"/>
</dbReference>
<keyword evidence="4" id="KW-0560">Oxidoreductase</keyword>
<protein>
    <submittedName>
        <fullName evidence="6">Averantin oxidoreductase</fullName>
    </submittedName>
</protein>
<accession>V2XGU8</accession>
<proteinExistence type="inferred from homology"/>
<dbReference type="InterPro" id="IPR036396">
    <property type="entry name" value="Cyt_P450_sf"/>
</dbReference>
<comment type="caution">
    <text evidence="6">The sequence shown here is derived from an EMBL/GenBank/DDBJ whole genome shotgun (WGS) entry which is preliminary data.</text>
</comment>
<dbReference type="GO" id="GO:0020037">
    <property type="term" value="F:heme binding"/>
    <property type="evidence" value="ECO:0007669"/>
    <property type="project" value="InterPro"/>
</dbReference>
<evidence type="ECO:0000256" key="3">
    <source>
        <dbReference type="ARBA" id="ARBA00022723"/>
    </source>
</evidence>
<evidence type="ECO:0000313" key="6">
    <source>
        <dbReference type="EMBL" id="ESK92056.1"/>
    </source>
</evidence>
<keyword evidence="5" id="KW-0408">Iron</keyword>
<dbReference type="PANTHER" id="PTHR24305">
    <property type="entry name" value="CYTOCHROME P450"/>
    <property type="match status" value="1"/>
</dbReference>
<dbReference type="Pfam" id="PF00067">
    <property type="entry name" value="p450"/>
    <property type="match status" value="1"/>
</dbReference>
<evidence type="ECO:0000256" key="5">
    <source>
        <dbReference type="ARBA" id="ARBA00023004"/>
    </source>
</evidence>
<organism evidence="6 7">
    <name type="scientific">Moniliophthora roreri (strain MCA 2997)</name>
    <name type="common">Cocoa frosty pod rot fungus</name>
    <name type="synonym">Crinipellis roreri</name>
    <dbReference type="NCBI Taxonomy" id="1381753"/>
    <lineage>
        <taxon>Eukaryota</taxon>
        <taxon>Fungi</taxon>
        <taxon>Dikarya</taxon>
        <taxon>Basidiomycota</taxon>
        <taxon>Agaricomycotina</taxon>
        <taxon>Agaricomycetes</taxon>
        <taxon>Agaricomycetidae</taxon>
        <taxon>Agaricales</taxon>
        <taxon>Marasmiineae</taxon>
        <taxon>Marasmiaceae</taxon>
        <taxon>Moniliophthora</taxon>
    </lineage>
</organism>